<accession>X0V3W2</accession>
<comment type="caution">
    <text evidence="2">The sequence shown here is derived from an EMBL/GenBank/DDBJ whole genome shotgun (WGS) entry which is preliminary data.</text>
</comment>
<reference evidence="2" key="1">
    <citation type="journal article" date="2014" name="Front. Microbiol.">
        <title>High frequency of phylogenetically diverse reductive dehalogenase-homologous genes in deep subseafloor sedimentary metagenomes.</title>
        <authorList>
            <person name="Kawai M."/>
            <person name="Futagami T."/>
            <person name="Toyoda A."/>
            <person name="Takaki Y."/>
            <person name="Nishi S."/>
            <person name="Hori S."/>
            <person name="Arai W."/>
            <person name="Tsubouchi T."/>
            <person name="Morono Y."/>
            <person name="Uchiyama I."/>
            <person name="Ito T."/>
            <person name="Fujiyama A."/>
            <person name="Inagaki F."/>
            <person name="Takami H."/>
        </authorList>
    </citation>
    <scope>NUCLEOTIDE SEQUENCE</scope>
    <source>
        <strain evidence="2">Expedition CK06-06</strain>
    </source>
</reference>
<evidence type="ECO:0000313" key="2">
    <source>
        <dbReference type="EMBL" id="GAF95335.1"/>
    </source>
</evidence>
<dbReference type="EMBL" id="BARS01017203">
    <property type="protein sequence ID" value="GAF95335.1"/>
    <property type="molecule type" value="Genomic_DNA"/>
</dbReference>
<sequence>MLKHLLPIVIKEVKELVRDPKILLGMIIVPLILFPLMGFAIQTSMETITGQQQKVTMAVINHDKGPIAENLLNFLITLNVTVTDVSEKTVSEAAIYVQQS</sequence>
<feature type="transmembrane region" description="Helical" evidence="1">
    <location>
        <begin position="21"/>
        <end position="41"/>
    </location>
</feature>
<evidence type="ECO:0000256" key="1">
    <source>
        <dbReference type="SAM" id="Phobius"/>
    </source>
</evidence>
<feature type="non-terminal residue" evidence="2">
    <location>
        <position position="100"/>
    </location>
</feature>
<protein>
    <submittedName>
        <fullName evidence="2">Uncharacterized protein</fullName>
    </submittedName>
</protein>
<dbReference type="AlphaFoldDB" id="X0V3W2"/>
<gene>
    <name evidence="2" type="ORF">S01H1_28172</name>
</gene>
<proteinExistence type="predicted"/>
<organism evidence="2">
    <name type="scientific">marine sediment metagenome</name>
    <dbReference type="NCBI Taxonomy" id="412755"/>
    <lineage>
        <taxon>unclassified sequences</taxon>
        <taxon>metagenomes</taxon>
        <taxon>ecological metagenomes</taxon>
    </lineage>
</organism>
<name>X0V3W2_9ZZZZ</name>
<keyword evidence="1" id="KW-0472">Membrane</keyword>
<keyword evidence="1" id="KW-0812">Transmembrane</keyword>
<keyword evidence="1" id="KW-1133">Transmembrane helix</keyword>